<keyword evidence="8 13" id="KW-0460">Magnesium</keyword>
<comment type="function">
    <text evidence="13">The RuvA-RuvB-RuvC complex processes Holliday junction (HJ) DNA during genetic recombination and DNA repair. Endonuclease that resolves HJ intermediates. Cleaves cruciform DNA by making single-stranded nicks across the HJ at symmetrical positions within the homologous arms, yielding a 5'-phosphate and a 3'-hydroxyl group; requires a central core of homology in the junction. The consensus cleavage sequence is 5'-(A/T)TT(C/G)-3'. Cleavage occurs on the 3'-side of the TT dinucleotide at the point of strand exchange. HJ branch migration catalyzed by RuvA-RuvB allows RuvC to scan DNA until it finds its consensus sequence, where it cleaves and resolves the cruciform DNA.</text>
</comment>
<evidence type="ECO:0000256" key="7">
    <source>
        <dbReference type="ARBA" id="ARBA00022801"/>
    </source>
</evidence>
<keyword evidence="2 13" id="KW-0963">Cytoplasm</keyword>
<dbReference type="GO" id="GO:0000287">
    <property type="term" value="F:magnesium ion binding"/>
    <property type="evidence" value="ECO:0007669"/>
    <property type="project" value="UniProtKB-UniRule"/>
</dbReference>
<dbReference type="InterPro" id="IPR020563">
    <property type="entry name" value="X-over_junc_endoDNase_Mg_BS"/>
</dbReference>
<evidence type="ECO:0000256" key="12">
    <source>
        <dbReference type="ARBA" id="ARBA00029354"/>
    </source>
</evidence>
<keyword evidence="10 13" id="KW-0233">DNA recombination</keyword>
<dbReference type="NCBIfam" id="TIGR00228">
    <property type="entry name" value="ruvC"/>
    <property type="match status" value="1"/>
</dbReference>
<dbReference type="PANTHER" id="PTHR30194:SF3">
    <property type="entry name" value="CROSSOVER JUNCTION ENDODEOXYRIBONUCLEASE RUVC"/>
    <property type="match status" value="1"/>
</dbReference>
<dbReference type="InterPro" id="IPR002176">
    <property type="entry name" value="X-over_junc_endoDNase_RuvC"/>
</dbReference>
<feature type="binding site" evidence="13">
    <location>
        <position position="69"/>
    </location>
    <ligand>
        <name>Mg(2+)</name>
        <dbReference type="ChEBI" id="CHEBI:18420"/>
        <label>2</label>
    </ligand>
</feature>
<dbReference type="GO" id="GO:0008821">
    <property type="term" value="F:crossover junction DNA endonuclease activity"/>
    <property type="evidence" value="ECO:0007669"/>
    <property type="project" value="UniProtKB-UniRule"/>
</dbReference>
<dbReference type="Gene3D" id="3.30.420.10">
    <property type="entry name" value="Ribonuclease H-like superfamily/Ribonuclease H"/>
    <property type="match status" value="1"/>
</dbReference>
<dbReference type="CDD" id="cd16962">
    <property type="entry name" value="RuvC"/>
    <property type="match status" value="1"/>
</dbReference>
<dbReference type="Pfam" id="PF02075">
    <property type="entry name" value="RuvC"/>
    <property type="match status" value="1"/>
</dbReference>
<comment type="similarity">
    <text evidence="1 13">Belongs to the RuvC family.</text>
</comment>
<dbReference type="GO" id="GO:0048476">
    <property type="term" value="C:Holliday junction resolvase complex"/>
    <property type="evidence" value="ECO:0007669"/>
    <property type="project" value="UniProtKB-UniRule"/>
</dbReference>
<dbReference type="InterPro" id="IPR036397">
    <property type="entry name" value="RNaseH_sf"/>
</dbReference>
<evidence type="ECO:0000256" key="1">
    <source>
        <dbReference type="ARBA" id="ARBA00009518"/>
    </source>
</evidence>
<feature type="binding site" evidence="13">
    <location>
        <position position="7"/>
    </location>
    <ligand>
        <name>Mg(2+)</name>
        <dbReference type="ChEBI" id="CHEBI:18420"/>
        <label>1</label>
    </ligand>
</feature>
<protein>
    <recommendedName>
        <fullName evidence="13 14">Crossover junction endodeoxyribonuclease RuvC</fullName>
        <ecNumber evidence="13 14">3.1.21.10</ecNumber>
    </recommendedName>
    <alternativeName>
        <fullName evidence="13">Holliday junction nuclease RuvC</fullName>
    </alternativeName>
    <alternativeName>
        <fullName evidence="13">Holliday junction resolvase RuvC</fullName>
    </alternativeName>
</protein>
<dbReference type="SUPFAM" id="SSF53098">
    <property type="entry name" value="Ribonuclease H-like"/>
    <property type="match status" value="1"/>
</dbReference>
<dbReference type="InterPro" id="IPR012337">
    <property type="entry name" value="RNaseH-like_sf"/>
</dbReference>
<sequence length="165" mass="17996">MKILGIDPGTAIVGWGIIEVLNDGQKPKVLSCGIISTDSKSSDSDQLEIIYDSLCDIINKEKPEVVAVEKLFFFKNQKTVMTVSQSRGVILLAVKKSKLPFFEYTPLQVKQALTGYGRADKKQIQEMVRVTCGLKTCPKPDDAADALAIAICCGQTAPMNNELSK</sequence>
<feature type="binding site" evidence="13">
    <location>
        <position position="142"/>
    </location>
    <ligand>
        <name>Mg(2+)</name>
        <dbReference type="ChEBI" id="CHEBI:18420"/>
        <label>1</label>
    </ligand>
</feature>
<keyword evidence="6 13" id="KW-0227">DNA damage</keyword>
<feature type="active site" evidence="13">
    <location>
        <position position="7"/>
    </location>
</feature>
<feature type="active site" evidence="13">
    <location>
        <position position="142"/>
    </location>
</feature>
<comment type="catalytic activity">
    <reaction evidence="12 13">
        <text>Endonucleolytic cleavage at a junction such as a reciprocal single-stranded crossover between two homologous DNA duplexes (Holliday junction).</text>
        <dbReference type="EC" id="3.1.21.10"/>
    </reaction>
</comment>
<comment type="subcellular location">
    <subcellularLocation>
        <location evidence="13">Cytoplasm</location>
    </subcellularLocation>
</comment>
<evidence type="ECO:0000256" key="2">
    <source>
        <dbReference type="ARBA" id="ARBA00022490"/>
    </source>
</evidence>
<keyword evidence="3 13" id="KW-0540">Nuclease</keyword>
<feature type="active site" evidence="13">
    <location>
        <position position="69"/>
    </location>
</feature>
<evidence type="ECO:0000256" key="9">
    <source>
        <dbReference type="ARBA" id="ARBA00023125"/>
    </source>
</evidence>
<evidence type="ECO:0000256" key="4">
    <source>
        <dbReference type="ARBA" id="ARBA00022723"/>
    </source>
</evidence>
<keyword evidence="11 13" id="KW-0234">DNA repair</keyword>
<dbReference type="HAMAP" id="MF_00034">
    <property type="entry name" value="RuvC"/>
    <property type="match status" value="1"/>
</dbReference>
<evidence type="ECO:0000256" key="6">
    <source>
        <dbReference type="ARBA" id="ARBA00022763"/>
    </source>
</evidence>
<dbReference type="EMBL" id="VMGN01000049">
    <property type="protein sequence ID" value="TSC93278.1"/>
    <property type="molecule type" value="Genomic_DNA"/>
</dbReference>
<dbReference type="FunFam" id="3.30.420.10:FF:000002">
    <property type="entry name" value="Crossover junction endodeoxyribonuclease RuvC"/>
    <property type="match status" value="1"/>
</dbReference>
<dbReference type="PRINTS" id="PR00696">
    <property type="entry name" value="RSOLVASERUVC"/>
</dbReference>
<dbReference type="GO" id="GO:0005737">
    <property type="term" value="C:cytoplasm"/>
    <property type="evidence" value="ECO:0007669"/>
    <property type="project" value="UniProtKB-SubCell"/>
</dbReference>
<comment type="subunit">
    <text evidence="13">Homodimer which binds Holliday junction (HJ) DNA. The HJ becomes 2-fold symmetrical on binding to RuvC with unstacked arms; it has a different conformation from HJ DNA in complex with RuvA. In the full resolvosome a probable DNA-RuvA(4)-RuvB(12)-RuvC(2) complex forms which resolves the HJ.</text>
</comment>
<keyword evidence="5 13" id="KW-0255">Endonuclease</keyword>
<keyword evidence="4 13" id="KW-0479">Metal-binding</keyword>
<evidence type="ECO:0000256" key="3">
    <source>
        <dbReference type="ARBA" id="ARBA00022722"/>
    </source>
</evidence>
<keyword evidence="9 13" id="KW-0238">DNA-binding</keyword>
<evidence type="ECO:0000313" key="16">
    <source>
        <dbReference type="Proteomes" id="UP000316495"/>
    </source>
</evidence>
<accession>A0A554LKA1</accession>
<comment type="cofactor">
    <cofactor evidence="13">
        <name>Mg(2+)</name>
        <dbReference type="ChEBI" id="CHEBI:18420"/>
    </cofactor>
    <text evidence="13">Binds 2 Mg(2+) ion per subunit.</text>
</comment>
<dbReference type="GO" id="GO:0006310">
    <property type="term" value="P:DNA recombination"/>
    <property type="evidence" value="ECO:0007669"/>
    <property type="project" value="UniProtKB-UniRule"/>
</dbReference>
<dbReference type="PANTHER" id="PTHR30194">
    <property type="entry name" value="CROSSOVER JUNCTION ENDODEOXYRIBONUCLEASE RUVC"/>
    <property type="match status" value="1"/>
</dbReference>
<evidence type="ECO:0000256" key="8">
    <source>
        <dbReference type="ARBA" id="ARBA00022842"/>
    </source>
</evidence>
<evidence type="ECO:0000256" key="13">
    <source>
        <dbReference type="HAMAP-Rule" id="MF_00034"/>
    </source>
</evidence>
<dbReference type="PROSITE" id="PS01321">
    <property type="entry name" value="RUVC"/>
    <property type="match status" value="1"/>
</dbReference>
<comment type="caution">
    <text evidence="15">The sequence shown here is derived from an EMBL/GenBank/DDBJ whole genome shotgun (WGS) entry which is preliminary data.</text>
</comment>
<evidence type="ECO:0000313" key="15">
    <source>
        <dbReference type="EMBL" id="TSC93278.1"/>
    </source>
</evidence>
<reference evidence="15 16" key="1">
    <citation type="submission" date="2017-07" db="EMBL/GenBank/DDBJ databases">
        <title>Mechanisms for carbon and nitrogen cycling indicate functional differentiation within the Candidate Phyla Radiation.</title>
        <authorList>
            <person name="Danczak R.E."/>
            <person name="Johnston M.D."/>
            <person name="Kenah C."/>
            <person name="Slattery M."/>
            <person name="Wrighton K.C."/>
            <person name="Wilkins M.J."/>
        </authorList>
    </citation>
    <scope>NUCLEOTIDE SEQUENCE [LARGE SCALE GENOMIC DNA]</scope>
    <source>
        <strain evidence="15">Athens1014_28</strain>
    </source>
</reference>
<proteinExistence type="inferred from homology"/>
<evidence type="ECO:0000256" key="14">
    <source>
        <dbReference type="NCBIfam" id="TIGR00228"/>
    </source>
</evidence>
<evidence type="ECO:0000256" key="11">
    <source>
        <dbReference type="ARBA" id="ARBA00023204"/>
    </source>
</evidence>
<organism evidence="15 16">
    <name type="scientific">Candidatus Berkelbacteria bacterium Athens1014_28</name>
    <dbReference type="NCBI Taxonomy" id="2017145"/>
    <lineage>
        <taxon>Bacteria</taxon>
        <taxon>Candidatus Berkelbacteria</taxon>
    </lineage>
</organism>
<evidence type="ECO:0000256" key="10">
    <source>
        <dbReference type="ARBA" id="ARBA00023172"/>
    </source>
</evidence>
<gene>
    <name evidence="13" type="primary">ruvC</name>
    <name evidence="15" type="ORF">Athens101428_722</name>
</gene>
<dbReference type="AlphaFoldDB" id="A0A554LKA1"/>
<dbReference type="NCBIfam" id="NF000711">
    <property type="entry name" value="PRK00039.2-1"/>
    <property type="match status" value="1"/>
</dbReference>
<name>A0A554LKA1_9BACT</name>
<dbReference type="EC" id="3.1.21.10" evidence="13 14"/>
<dbReference type="Proteomes" id="UP000316495">
    <property type="component" value="Unassembled WGS sequence"/>
</dbReference>
<evidence type="ECO:0000256" key="5">
    <source>
        <dbReference type="ARBA" id="ARBA00022759"/>
    </source>
</evidence>
<keyword evidence="7 13" id="KW-0378">Hydrolase</keyword>
<dbReference type="GO" id="GO:0006281">
    <property type="term" value="P:DNA repair"/>
    <property type="evidence" value="ECO:0007669"/>
    <property type="project" value="UniProtKB-UniRule"/>
</dbReference>
<dbReference type="GO" id="GO:0003677">
    <property type="term" value="F:DNA binding"/>
    <property type="evidence" value="ECO:0007669"/>
    <property type="project" value="UniProtKB-KW"/>
</dbReference>